<keyword evidence="4" id="KW-1185">Reference proteome</keyword>
<dbReference type="InterPro" id="IPR020850">
    <property type="entry name" value="GED_dom"/>
</dbReference>
<dbReference type="InterPro" id="IPR000375">
    <property type="entry name" value="Dynamin_stalk"/>
</dbReference>
<evidence type="ECO:0000256" key="1">
    <source>
        <dbReference type="SAM" id="MobiDB-lite"/>
    </source>
</evidence>
<dbReference type="GO" id="GO:0005737">
    <property type="term" value="C:cytoplasm"/>
    <property type="evidence" value="ECO:0007669"/>
    <property type="project" value="TreeGrafter"/>
</dbReference>
<dbReference type="PANTHER" id="PTHR11566:SF21">
    <property type="entry name" value="DYNAMIN RELATED PROTEIN 1, ISOFORM A"/>
    <property type="match status" value="1"/>
</dbReference>
<dbReference type="PANTHER" id="PTHR11566">
    <property type="entry name" value="DYNAMIN"/>
    <property type="match status" value="1"/>
</dbReference>
<dbReference type="Proteomes" id="UP000195570">
    <property type="component" value="Unassembled WGS sequence"/>
</dbReference>
<evidence type="ECO:0000313" key="4">
    <source>
        <dbReference type="Proteomes" id="UP000195570"/>
    </source>
</evidence>
<organism evidence="3 4">
    <name type="scientific">Trypanosoma equiperdum</name>
    <dbReference type="NCBI Taxonomy" id="5694"/>
    <lineage>
        <taxon>Eukaryota</taxon>
        <taxon>Discoba</taxon>
        <taxon>Euglenozoa</taxon>
        <taxon>Kinetoplastea</taxon>
        <taxon>Metakinetoplastina</taxon>
        <taxon>Trypanosomatida</taxon>
        <taxon>Trypanosomatidae</taxon>
        <taxon>Trypanosoma</taxon>
    </lineage>
</organism>
<dbReference type="GO" id="GO:0005874">
    <property type="term" value="C:microtubule"/>
    <property type="evidence" value="ECO:0007669"/>
    <property type="project" value="TreeGrafter"/>
</dbReference>
<name>A0A1G4I983_TRYEQ</name>
<protein>
    <submittedName>
        <fullName evidence="3">Dynamin-1-like protein</fullName>
    </submittedName>
</protein>
<dbReference type="AlphaFoldDB" id="A0A1G4I983"/>
<dbReference type="GO" id="GO:0005525">
    <property type="term" value="F:GTP binding"/>
    <property type="evidence" value="ECO:0007669"/>
    <property type="project" value="InterPro"/>
</dbReference>
<sequence length="354" mass="39173">MLALIKVFCDTLSHTIDGGASDASKELLGGARLDYIFHECFSTYVNGISAKNDLTDEYIRINARNMAGMHASLFPSDHVFVALAKQQIGRLEDPSLKCVQFTYEELIKIVDACSIKLERFPKLKQAVVDICREALNEFRAPTVEHVKTIIAAERGFINVKHPLMEDLVQRSFIKIFGGNAQESKEEGGNENDKDKGKAKVSKDKSGKGLIESIKGKAKVSKDKGVKGLIESAVSQGEKSNMGAVPSSIKLNEKMSTHEQYINDAIREMVEGYFAVVKSNVADQVPKAITLLMITKLREDVYARLVRKLYSERSVEELLAEPPQIAQQRSATTAMMTALTKARTALDSVREFALI</sequence>
<dbReference type="GO" id="GO:0008017">
    <property type="term" value="F:microtubule binding"/>
    <property type="evidence" value="ECO:0007669"/>
    <property type="project" value="TreeGrafter"/>
</dbReference>
<dbReference type="PROSITE" id="PS51388">
    <property type="entry name" value="GED"/>
    <property type="match status" value="1"/>
</dbReference>
<dbReference type="Pfam" id="PF02212">
    <property type="entry name" value="GED"/>
    <property type="match status" value="1"/>
</dbReference>
<evidence type="ECO:0000259" key="2">
    <source>
        <dbReference type="PROSITE" id="PS51388"/>
    </source>
</evidence>
<proteinExistence type="predicted"/>
<dbReference type="GeneID" id="92381924"/>
<dbReference type="Gene3D" id="1.20.120.1240">
    <property type="entry name" value="Dynamin, middle domain"/>
    <property type="match status" value="1"/>
</dbReference>
<accession>A0A1G4I983</accession>
<feature type="compositionally biased region" description="Basic and acidic residues" evidence="1">
    <location>
        <begin position="182"/>
        <end position="203"/>
    </location>
</feature>
<dbReference type="InterPro" id="IPR022812">
    <property type="entry name" value="Dynamin"/>
</dbReference>
<dbReference type="VEuPathDB" id="TriTrypDB:TEOVI_000799000"/>
<evidence type="ECO:0000313" key="3">
    <source>
        <dbReference type="EMBL" id="SCU68716.1"/>
    </source>
</evidence>
<dbReference type="Pfam" id="PF01031">
    <property type="entry name" value="Dynamin_M"/>
    <property type="match status" value="1"/>
</dbReference>
<dbReference type="EMBL" id="CZPT02001053">
    <property type="protein sequence ID" value="SCU68716.1"/>
    <property type="molecule type" value="Genomic_DNA"/>
</dbReference>
<reference evidence="3" key="1">
    <citation type="submission" date="2016-09" db="EMBL/GenBank/DDBJ databases">
        <authorList>
            <person name="Hebert L."/>
            <person name="Moumen B."/>
        </authorList>
    </citation>
    <scope>NUCLEOTIDE SEQUENCE [LARGE SCALE GENOMIC DNA]</scope>
    <source>
        <strain evidence="3">OVI</strain>
    </source>
</reference>
<feature type="region of interest" description="Disordered" evidence="1">
    <location>
        <begin position="181"/>
        <end position="203"/>
    </location>
</feature>
<dbReference type="GO" id="GO:0016020">
    <property type="term" value="C:membrane"/>
    <property type="evidence" value="ECO:0007669"/>
    <property type="project" value="TreeGrafter"/>
</dbReference>
<dbReference type="SMART" id="SM00302">
    <property type="entry name" value="GED"/>
    <property type="match status" value="1"/>
</dbReference>
<feature type="domain" description="GED" evidence="2">
    <location>
        <begin position="262"/>
        <end position="353"/>
    </location>
</feature>
<gene>
    <name evidence="3" type="ORF">TEOVI_000799000</name>
</gene>
<dbReference type="RefSeq" id="XP_067079819.1">
    <property type="nucleotide sequence ID" value="XM_067223718.1"/>
</dbReference>
<dbReference type="InterPro" id="IPR003130">
    <property type="entry name" value="GED"/>
</dbReference>
<dbReference type="GO" id="GO:0003924">
    <property type="term" value="F:GTPase activity"/>
    <property type="evidence" value="ECO:0007669"/>
    <property type="project" value="InterPro"/>
</dbReference>
<comment type="caution">
    <text evidence="3">The sequence shown here is derived from an EMBL/GenBank/DDBJ whole genome shotgun (WGS) entry which is preliminary data.</text>
</comment>